<dbReference type="Proteomes" id="UP001285441">
    <property type="component" value="Unassembled WGS sequence"/>
</dbReference>
<dbReference type="GO" id="GO:0005886">
    <property type="term" value="C:plasma membrane"/>
    <property type="evidence" value="ECO:0007669"/>
    <property type="project" value="TreeGrafter"/>
</dbReference>
<evidence type="ECO:0000256" key="6">
    <source>
        <dbReference type="ARBA" id="ARBA00023180"/>
    </source>
</evidence>
<evidence type="ECO:0000256" key="4">
    <source>
        <dbReference type="ARBA" id="ARBA00022989"/>
    </source>
</evidence>
<comment type="caution">
    <text evidence="10">The sequence shown here is derived from an EMBL/GenBank/DDBJ whole genome shotgun (WGS) entry which is preliminary data.</text>
</comment>
<evidence type="ECO:0000256" key="2">
    <source>
        <dbReference type="ARBA" id="ARBA00022692"/>
    </source>
</evidence>
<feature type="domain" description="WSC" evidence="9">
    <location>
        <begin position="1233"/>
        <end position="1324"/>
    </location>
</feature>
<dbReference type="EMBL" id="JAULSW010000006">
    <property type="protein sequence ID" value="KAK3378034.1"/>
    <property type="molecule type" value="Genomic_DNA"/>
</dbReference>
<keyword evidence="6" id="KW-0325">Glycoprotein</keyword>
<evidence type="ECO:0000256" key="1">
    <source>
        <dbReference type="ARBA" id="ARBA00004167"/>
    </source>
</evidence>
<evidence type="ECO:0000256" key="3">
    <source>
        <dbReference type="ARBA" id="ARBA00022729"/>
    </source>
</evidence>
<dbReference type="InterPro" id="IPR002889">
    <property type="entry name" value="WSC_carb-bd"/>
</dbReference>
<feature type="chain" id="PRO_5042122072" evidence="8">
    <location>
        <begin position="22"/>
        <end position="1920"/>
    </location>
</feature>
<gene>
    <name evidence="10" type="ORF">B0H63DRAFT_436406</name>
</gene>
<dbReference type="SMART" id="SM00321">
    <property type="entry name" value="WSC"/>
    <property type="match status" value="5"/>
</dbReference>
<dbReference type="Pfam" id="PF01822">
    <property type="entry name" value="WSC"/>
    <property type="match status" value="5"/>
</dbReference>
<dbReference type="InterPro" id="IPR051836">
    <property type="entry name" value="Kremen_rcpt"/>
</dbReference>
<dbReference type="InterPro" id="IPR003609">
    <property type="entry name" value="Pan_app"/>
</dbReference>
<evidence type="ECO:0000256" key="8">
    <source>
        <dbReference type="SAM" id="SignalP"/>
    </source>
</evidence>
<evidence type="ECO:0000313" key="11">
    <source>
        <dbReference type="Proteomes" id="UP001285441"/>
    </source>
</evidence>
<comment type="subcellular location">
    <subcellularLocation>
        <location evidence="1">Membrane</location>
        <topology evidence="1">Single-pass membrane protein</topology>
    </subcellularLocation>
</comment>
<sequence>MRPFGLVHSLLSLALSNAAWGWHPTDSLMEAGKCYRKDSAAVGYLPNHNMDPATLAGGAFGQIWSFTGPTSSVGIGEQFFAKPLVFTPRATGRQVVIAFSEQNRIYVLDAVNGTLYKMRDMATESPAEPPFMVSDLNNCNDISGTIGITGTPVIDNVTETIYFWAKGYKTHGVKGWQNAAYRFHAVDAWTLQERPGFPTNIEGLPADNDKTRIFTGGNVLQRTALNLINDVVYAGFGGHCDLYNYTGWVVGMRASTGDFVTSYSTNGGDRSPKQDGTWTGGGGGCGIWQSGAPLSSDNAGRLFFVTGNGYKTTVNQQSSASGRVHLDTLSECIVNMAIDPVTGVVTQQDYFEPYTYLALDSTDRDLGGGGVSILPFGGGGVNRLAATAGKNGQCYITNADNLGGYKMAPGGGDAIIQTITPPTGTAMFANVGAYPLEGGYLYMTPVGSPTYVYALGADGNGKPAFSLAGQTPDKSTGRVGTGSATITTLNGQPGTGILWLSDPDNGIRAYNAVPNNGVLTRITLPPTPVLPKFQRPVFGNGRYYTTTYQGAILGFGSPVQLPFDCNGPFDFGEVAIGSSSTIDVTCTARIKINKIANLTIGNALYNASFASLPQGVINAGQSFTFPVTFNLTGYVLRSGSTSAPSVQPGVQSGSISLVTVNSVTGYSTQQPLSVTGNTITSSPFAAINPVSIDFQPLVIGSASAVGGSESAMVIQNLGKTPMKILGYAFTIDSPTSAGAQFTNITQGANGTYRLDANGFFTTEDLPSLDSTIAAGSSVIVHMRFLCNTLGIFYTTFTLWTDGGIAYTVLTGSANSQPIALLEISTAEGGWNTIPPCPDPNEACPFQLDMGTSSGLTTVERIIRITNKGGSDLIVDKSKPPLGSVLGATNPSTDFSEGQVIRPGKSGSAAVFFTPGSASLNSDAVIYSGAWTLNVNDLSFGVHVLNFTGTLQGTQVGPTLPNGLPRFKYLGCYKDSPAARIETTMTNLASNSNGACQQYAITSKASFAATEYTTECWVGRNIPAPGLKVADYLCLNYICPGDKTQFCGGVGSYALMWYDSTGYFPENNTLSAEFRPPAYKPTVGNYVYAGCRTDTTAARALGGKTVGAATTRTIESCAAACSGFTYFGVEYGTECFCGNTINAASAVALESSCSYTCGGDPTELCGGSSRISVYALNGTVVNLPSSSSSSSSSSSTSSAPTSISKAATLSLSSTSVTSSAAPTGTPSNSAKVGQYSFLECHTDTVAARALNDKNTQSETMSAETCAEFCSGYTYFGLEYSQECFCGNTLLDGTTAATDGRCSMVCAGNPLQICGGPDGLSLYKLGAGVVSSSSTAASISSTVSATLSVSASLPTSTTSTAPPPQVTVVCPTNDGAVYTSSNGKTFLLECYIDHFGGDLTMKYVSSYAACAETCSTTATCVAFSWQPGMDSPCYMKSSVGAANPNNGVWGAKIVVLPSSSSSSLSSASSSSSSLLATTTAASSTSSSSLTSSSVTSTGTSTRSSTTSSVSSSSSSASSSTTSVVSTSRSSSSPTSVTLSSTSRATPSSISSSSSSSVSSTSTSSSVAQISSSSGSSSSSATRVTTSSSSSTSSLSQTSTLTSSSGSSSTRAPTSSSMSTSSVGQVPTSSTSSSSAVTQTTLSSRSSKPTSSSLSTSSSAQTSVSSSSNSSSILRTTSSVAVGTASISSISTSRATTSSSSSLTSPAIPTPTLEAWTYAGCANDTTTVRALNGTSVADTSMTVSTCQQFCSSKGYGLAGVEYSTQCYCGLEIAPGFTYDQTGCNMACGGNGAEMCGGKSRLNIYRNTTFVQPRVIQTTPVSGSSTQVILLLGCYVDSSTARVLNKFTWTPTSGVSVESCAAKCTSKGFQISGVEFGGECYCGSNVPSLDLLAPSLSDCKAKLCNGDLSQFCGGSKRLLVYSTG</sequence>
<keyword evidence="11" id="KW-1185">Reference proteome</keyword>
<protein>
    <submittedName>
        <fullName evidence="10">WSC domain-containing protein</fullName>
    </submittedName>
</protein>
<name>A0AAE0KK80_9PEZI</name>
<keyword evidence="3 8" id="KW-0732">Signal</keyword>
<keyword evidence="4" id="KW-1133">Transmembrane helix</keyword>
<evidence type="ECO:0000259" key="9">
    <source>
        <dbReference type="PROSITE" id="PS51212"/>
    </source>
</evidence>
<dbReference type="PANTHER" id="PTHR24269">
    <property type="entry name" value="KREMEN PROTEIN"/>
    <property type="match status" value="1"/>
</dbReference>
<feature type="signal peptide" evidence="8">
    <location>
        <begin position="1"/>
        <end position="21"/>
    </location>
</feature>
<keyword evidence="5" id="KW-0472">Membrane</keyword>
<feature type="domain" description="WSC" evidence="9">
    <location>
        <begin position="965"/>
        <end position="1060"/>
    </location>
</feature>
<reference evidence="10" key="1">
    <citation type="journal article" date="2023" name="Mol. Phylogenet. Evol.">
        <title>Genome-scale phylogeny and comparative genomics of the fungal order Sordariales.</title>
        <authorList>
            <person name="Hensen N."/>
            <person name="Bonometti L."/>
            <person name="Westerberg I."/>
            <person name="Brannstrom I.O."/>
            <person name="Guillou S."/>
            <person name="Cros-Aarteil S."/>
            <person name="Calhoun S."/>
            <person name="Haridas S."/>
            <person name="Kuo A."/>
            <person name="Mondo S."/>
            <person name="Pangilinan J."/>
            <person name="Riley R."/>
            <person name="LaButti K."/>
            <person name="Andreopoulos B."/>
            <person name="Lipzen A."/>
            <person name="Chen C."/>
            <person name="Yan M."/>
            <person name="Daum C."/>
            <person name="Ng V."/>
            <person name="Clum A."/>
            <person name="Steindorff A."/>
            <person name="Ohm R.A."/>
            <person name="Martin F."/>
            <person name="Silar P."/>
            <person name="Natvig D.O."/>
            <person name="Lalanne C."/>
            <person name="Gautier V."/>
            <person name="Ament-Velasquez S.L."/>
            <person name="Kruys A."/>
            <person name="Hutchinson M.I."/>
            <person name="Powell A.J."/>
            <person name="Barry K."/>
            <person name="Miller A.N."/>
            <person name="Grigoriev I.V."/>
            <person name="Debuchy R."/>
            <person name="Gladieux P."/>
            <person name="Hiltunen Thoren M."/>
            <person name="Johannesson H."/>
        </authorList>
    </citation>
    <scope>NUCLEOTIDE SEQUENCE</scope>
    <source>
        <strain evidence="10">CBS 232.78</strain>
    </source>
</reference>
<evidence type="ECO:0000256" key="5">
    <source>
        <dbReference type="ARBA" id="ARBA00023136"/>
    </source>
</evidence>
<dbReference type="Gene3D" id="3.50.4.10">
    <property type="entry name" value="Hepatocyte Growth Factor"/>
    <property type="match status" value="1"/>
</dbReference>
<keyword evidence="2" id="KW-0812">Transmembrane</keyword>
<accession>A0AAE0KK80</accession>
<dbReference type="PANTHER" id="PTHR24269:SF25">
    <property type="entry name" value="WSC DOMAIN-CONTAINING PROTEIN"/>
    <property type="match status" value="1"/>
</dbReference>
<reference evidence="10" key="2">
    <citation type="submission" date="2023-06" db="EMBL/GenBank/DDBJ databases">
        <authorList>
            <consortium name="Lawrence Berkeley National Laboratory"/>
            <person name="Haridas S."/>
            <person name="Hensen N."/>
            <person name="Bonometti L."/>
            <person name="Westerberg I."/>
            <person name="Brannstrom I.O."/>
            <person name="Guillou S."/>
            <person name="Cros-Aarteil S."/>
            <person name="Calhoun S."/>
            <person name="Kuo A."/>
            <person name="Mondo S."/>
            <person name="Pangilinan J."/>
            <person name="Riley R."/>
            <person name="LaButti K."/>
            <person name="Andreopoulos B."/>
            <person name="Lipzen A."/>
            <person name="Chen C."/>
            <person name="Yanf M."/>
            <person name="Daum C."/>
            <person name="Ng V."/>
            <person name="Clum A."/>
            <person name="Steindorff A."/>
            <person name="Ohm R."/>
            <person name="Martin F."/>
            <person name="Silar P."/>
            <person name="Natvig D."/>
            <person name="Lalanne C."/>
            <person name="Gautier V."/>
            <person name="Ament-velasquez S.L."/>
            <person name="Kruys A."/>
            <person name="Hutchinson M.I."/>
            <person name="Powell A.J."/>
            <person name="Barry K."/>
            <person name="Miller A.N."/>
            <person name="Grigoriev I.V."/>
            <person name="Debuchy R."/>
            <person name="Gladieux P."/>
            <person name="Thoren M.H."/>
            <person name="Johannesson H."/>
        </authorList>
    </citation>
    <scope>NUCLEOTIDE SEQUENCE</scope>
    <source>
        <strain evidence="10">CBS 232.78</strain>
    </source>
</reference>
<feature type="domain" description="WSC" evidence="9">
    <location>
        <begin position="1712"/>
        <end position="1804"/>
    </location>
</feature>
<evidence type="ECO:0000256" key="7">
    <source>
        <dbReference type="SAM" id="MobiDB-lite"/>
    </source>
</evidence>
<feature type="domain" description="WSC" evidence="9">
    <location>
        <begin position="1824"/>
        <end position="1920"/>
    </location>
</feature>
<organism evidence="10 11">
    <name type="scientific">Podospora didyma</name>
    <dbReference type="NCBI Taxonomy" id="330526"/>
    <lineage>
        <taxon>Eukaryota</taxon>
        <taxon>Fungi</taxon>
        <taxon>Dikarya</taxon>
        <taxon>Ascomycota</taxon>
        <taxon>Pezizomycotina</taxon>
        <taxon>Sordariomycetes</taxon>
        <taxon>Sordariomycetidae</taxon>
        <taxon>Sordariales</taxon>
        <taxon>Podosporaceae</taxon>
        <taxon>Podospora</taxon>
    </lineage>
</organism>
<evidence type="ECO:0000313" key="10">
    <source>
        <dbReference type="EMBL" id="KAK3378034.1"/>
    </source>
</evidence>
<proteinExistence type="predicted"/>
<feature type="region of interest" description="Disordered" evidence="7">
    <location>
        <begin position="1482"/>
        <end position="1668"/>
    </location>
</feature>
<dbReference type="PROSITE" id="PS51212">
    <property type="entry name" value="WSC"/>
    <property type="match status" value="5"/>
</dbReference>
<feature type="domain" description="WSC" evidence="9">
    <location>
        <begin position="1084"/>
        <end position="1176"/>
    </location>
</feature>
<dbReference type="Pfam" id="PF14295">
    <property type="entry name" value="PAN_4"/>
    <property type="match status" value="1"/>
</dbReference>